<dbReference type="Gene3D" id="2.60.120.200">
    <property type="match status" value="1"/>
</dbReference>
<accession>A0A8J7WVZ2</accession>
<feature type="non-terminal residue" evidence="5">
    <location>
        <position position="229"/>
    </location>
</feature>
<proteinExistence type="predicted"/>
<reference evidence="5" key="1">
    <citation type="submission" date="2021-04" db="EMBL/GenBank/DDBJ databases">
        <title>Genome based classification of Actinospica acidithermotolerans sp. nov., an actinobacterium isolated from an Indonesian hot spring.</title>
        <authorList>
            <person name="Kusuma A.B."/>
            <person name="Putra K.E."/>
            <person name="Nafisah S."/>
            <person name="Loh J."/>
            <person name="Nouioui I."/>
            <person name="Goodfellow M."/>
        </authorList>
    </citation>
    <scope>NUCLEOTIDE SEQUENCE</scope>
    <source>
        <strain evidence="5">DSM 45618</strain>
    </source>
</reference>
<feature type="region of interest" description="Disordered" evidence="3">
    <location>
        <begin position="1"/>
        <end position="40"/>
    </location>
</feature>
<dbReference type="InterPro" id="IPR013320">
    <property type="entry name" value="ConA-like_dom_sf"/>
</dbReference>
<dbReference type="SMART" id="SM00560">
    <property type="entry name" value="LamGL"/>
    <property type="match status" value="1"/>
</dbReference>
<dbReference type="EMBL" id="JAGSXH010000358">
    <property type="protein sequence ID" value="MBS2967154.1"/>
    <property type="molecule type" value="Genomic_DNA"/>
</dbReference>
<keyword evidence="2" id="KW-1015">Disulfide bond</keyword>
<evidence type="ECO:0000259" key="4">
    <source>
        <dbReference type="SMART" id="SM00560"/>
    </source>
</evidence>
<evidence type="ECO:0000313" key="5">
    <source>
        <dbReference type="EMBL" id="MBS2967154.1"/>
    </source>
</evidence>
<dbReference type="Proteomes" id="UP000677913">
    <property type="component" value="Unassembled WGS sequence"/>
</dbReference>
<evidence type="ECO:0000256" key="1">
    <source>
        <dbReference type="ARBA" id="ARBA00022729"/>
    </source>
</evidence>
<feature type="domain" description="LamG-like jellyroll fold" evidence="4">
    <location>
        <begin position="93"/>
        <end position="224"/>
    </location>
</feature>
<dbReference type="AlphaFoldDB" id="A0A8J7WVZ2"/>
<dbReference type="RefSeq" id="WP_211472877.1">
    <property type="nucleotide sequence ID" value="NZ_JAGSXH010000358.1"/>
</dbReference>
<dbReference type="SUPFAM" id="SSF49899">
    <property type="entry name" value="Concanavalin A-like lectins/glucanases"/>
    <property type="match status" value="1"/>
</dbReference>
<comment type="caution">
    <text evidence="5">The sequence shown here is derived from an EMBL/GenBank/DDBJ whole genome shotgun (WGS) entry which is preliminary data.</text>
</comment>
<feature type="compositionally biased region" description="Low complexity" evidence="3">
    <location>
        <begin position="31"/>
        <end position="40"/>
    </location>
</feature>
<evidence type="ECO:0000313" key="6">
    <source>
        <dbReference type="Proteomes" id="UP000677913"/>
    </source>
</evidence>
<evidence type="ECO:0000256" key="2">
    <source>
        <dbReference type="ARBA" id="ARBA00023157"/>
    </source>
</evidence>
<dbReference type="InterPro" id="IPR006558">
    <property type="entry name" value="LamG-like"/>
</dbReference>
<keyword evidence="6" id="KW-1185">Reference proteome</keyword>
<keyword evidence="1" id="KW-0732">Signal</keyword>
<evidence type="ECO:0000256" key="3">
    <source>
        <dbReference type="SAM" id="MobiDB-lite"/>
    </source>
</evidence>
<gene>
    <name evidence="5" type="ORF">KGA66_29265</name>
</gene>
<sequence length="229" mass="23573">MNSPPKSPRPATNRKRACAPKNRQSHTWPLDDAQTGTAATAADTTGAVNATALPLTGTSGATWHTGDVFSPDVQLDGKTGYLTTSSKALDLTGSFTLDAWVNPTALGGAVLAQNGSADAGLTLYAGSNGWVFALNTGAGTANSYDTITGGTVQLSAWTHLTVSYDTGNHVMSLYVDDVYVANGNHTAPTTGATGDFVIGYDGTRSFTGQIAQVQAWNGTALSPVQPYTP</sequence>
<dbReference type="Pfam" id="PF13385">
    <property type="entry name" value="Laminin_G_3"/>
    <property type="match status" value="1"/>
</dbReference>
<organism evidence="5 6">
    <name type="scientific">Actinocrinis puniceicyclus</name>
    <dbReference type="NCBI Taxonomy" id="977794"/>
    <lineage>
        <taxon>Bacteria</taxon>
        <taxon>Bacillati</taxon>
        <taxon>Actinomycetota</taxon>
        <taxon>Actinomycetes</taxon>
        <taxon>Catenulisporales</taxon>
        <taxon>Actinospicaceae</taxon>
        <taxon>Actinocrinis</taxon>
    </lineage>
</organism>
<protein>
    <submittedName>
        <fullName evidence="5">LamG domain-containing protein</fullName>
    </submittedName>
</protein>
<name>A0A8J7WVZ2_9ACTN</name>